<dbReference type="EMBL" id="CP148074">
    <property type="protein sequence ID" value="WXL23907.1"/>
    <property type="molecule type" value="Genomic_DNA"/>
</dbReference>
<evidence type="ECO:0000313" key="5">
    <source>
        <dbReference type="Proteomes" id="UP001476583"/>
    </source>
</evidence>
<name>A0ABZ2RC42_ECTME</name>
<evidence type="ECO:0000313" key="4">
    <source>
        <dbReference type="EMBL" id="WXL23907.1"/>
    </source>
</evidence>
<organism evidence="4 5">
    <name type="scientific">Ectopseudomonas mendocina</name>
    <name type="common">Pseudomonas mendocina</name>
    <dbReference type="NCBI Taxonomy" id="300"/>
    <lineage>
        <taxon>Bacteria</taxon>
        <taxon>Pseudomonadati</taxon>
        <taxon>Pseudomonadota</taxon>
        <taxon>Gammaproteobacteria</taxon>
        <taxon>Pseudomonadales</taxon>
        <taxon>Pseudomonadaceae</taxon>
        <taxon>Ectopseudomonas</taxon>
    </lineage>
</organism>
<dbReference type="Gene3D" id="2.115.10.20">
    <property type="entry name" value="Glycosyl hydrolase domain, family 43"/>
    <property type="match status" value="1"/>
</dbReference>
<reference evidence="4 5" key="1">
    <citation type="submission" date="2024-03" db="EMBL/GenBank/DDBJ databases">
        <title>Complete genome of BD2.</title>
        <authorList>
            <person name="Cao G."/>
        </authorList>
    </citation>
    <scope>NUCLEOTIDE SEQUENCE [LARGE SCALE GENOMIC DNA]</scope>
    <source>
        <strain evidence="4 5">BD2</strain>
    </source>
</reference>
<evidence type="ECO:0000256" key="1">
    <source>
        <dbReference type="ARBA" id="ARBA00009865"/>
    </source>
</evidence>
<dbReference type="Pfam" id="PF04616">
    <property type="entry name" value="Glyco_hydro_43"/>
    <property type="match status" value="1"/>
</dbReference>
<sequence length="778" mass="84263">MRYNTRNPIGTDGSVDPRDFHDNVANADLALNSEENSWVDRLGKARKTFKGMESDFASQQIALREEFLQFLSASGYVFIGDYEPGLEFTLRNQYMIKDGVAYRVAVSTELPYVTSGNWAAEQSKFVAFSADDTLRQDLASSLDGEGASLVSIRKPSGTYGTVQEMANDLSGSYAVSAGNLYLSSFFRNNTDTSISLYASLDGANFSRIVSPMTTNGDSFSGRDPSIYYKDGTFYIAVTNYQAGSHDFAVWKSKDLVSWSIHYANLGSSPVCSNTTSAPGGSVPCNRIWAPEWFEHDDDLYILISLRYAADAADVNGLIVPFFRPFYSKCTSLEDMQFDAPIEIAIQGDAGNKIDPAIIAVGSTLHMAIKNEYDKYIYLYSSGSIDGAWTLEGKIPVYGVEGPCITKVNNSYRIYFDHFELGATAFVDTDNFSVFTGQRFINATSLHRHGTVISVSEYPEFDQNYIRSRIAGVSSFAYQGLHDSSPRLNLVSGNVSITPYEGAIYSVSGTNVVNLEILSQTANEFFLQVRSDSASAAILIPAQSNYAPGDGSLDIVGYGNYRNRLIRIRRDSQDGKYRAEGIQGTRGIGSGAGLVSDAGSKDINNGSVTWTPKFGWTYTTSGSDAGEVVINSLPSLPEGFTFNLMVLSGTADGAIRIKSGGFSIGGRDALYRGDFGYDGKIIRIVRAASAWRVEGGTELCESVAYDPPSIAANSEITTTIPVAGAAMGDFVQVAFSQSVGVIELDAYVSSSGVVTVRLRNRSGAAIDLNAGVLRVRVTR</sequence>
<dbReference type="InterPro" id="IPR023296">
    <property type="entry name" value="Glyco_hydro_beta-prop_sf"/>
</dbReference>
<dbReference type="InterPro" id="IPR006710">
    <property type="entry name" value="Glyco_hydro_43"/>
</dbReference>
<proteinExistence type="inferred from homology"/>
<dbReference type="Proteomes" id="UP001476583">
    <property type="component" value="Chromosome"/>
</dbReference>
<evidence type="ECO:0000256" key="2">
    <source>
        <dbReference type="ARBA" id="ARBA00022801"/>
    </source>
</evidence>
<accession>A0ABZ2RC42</accession>
<comment type="similarity">
    <text evidence="1">Belongs to the glycosyl hydrolase 43 family.</text>
</comment>
<dbReference type="SUPFAM" id="SSF75005">
    <property type="entry name" value="Arabinanase/levansucrase/invertase"/>
    <property type="match status" value="1"/>
</dbReference>
<protein>
    <submittedName>
        <fullName evidence="4">Family 43 glycosylhydrolase</fullName>
    </submittedName>
</protein>
<keyword evidence="2" id="KW-0378">Hydrolase</keyword>
<keyword evidence="3" id="KW-0326">Glycosidase</keyword>
<gene>
    <name evidence="4" type="ORF">WG219_11125</name>
</gene>
<evidence type="ECO:0000256" key="3">
    <source>
        <dbReference type="ARBA" id="ARBA00023295"/>
    </source>
</evidence>
<keyword evidence="5" id="KW-1185">Reference proteome</keyword>